<reference evidence="2 3" key="1">
    <citation type="journal article" date="2020" name="Cell">
        <title>Large-Scale Comparative Analyses of Tick Genomes Elucidate Their Genetic Diversity and Vector Capacities.</title>
        <authorList>
            <consortium name="Tick Genome and Microbiome Consortium (TIGMIC)"/>
            <person name="Jia N."/>
            <person name="Wang J."/>
            <person name="Shi W."/>
            <person name="Du L."/>
            <person name="Sun Y."/>
            <person name="Zhan W."/>
            <person name="Jiang J.F."/>
            <person name="Wang Q."/>
            <person name="Zhang B."/>
            <person name="Ji P."/>
            <person name="Bell-Sakyi L."/>
            <person name="Cui X.M."/>
            <person name="Yuan T.T."/>
            <person name="Jiang B.G."/>
            <person name="Yang W.F."/>
            <person name="Lam T.T."/>
            <person name="Chang Q.C."/>
            <person name="Ding S.J."/>
            <person name="Wang X.J."/>
            <person name="Zhu J.G."/>
            <person name="Ruan X.D."/>
            <person name="Zhao L."/>
            <person name="Wei J.T."/>
            <person name="Ye R.Z."/>
            <person name="Que T.C."/>
            <person name="Du C.H."/>
            <person name="Zhou Y.H."/>
            <person name="Cheng J.X."/>
            <person name="Dai P.F."/>
            <person name="Guo W.B."/>
            <person name="Han X.H."/>
            <person name="Huang E.J."/>
            <person name="Li L.F."/>
            <person name="Wei W."/>
            <person name="Gao Y.C."/>
            <person name="Liu J.Z."/>
            <person name="Shao H.Z."/>
            <person name="Wang X."/>
            <person name="Wang C.C."/>
            <person name="Yang T.C."/>
            <person name="Huo Q.B."/>
            <person name="Li W."/>
            <person name="Chen H.Y."/>
            <person name="Chen S.E."/>
            <person name="Zhou L.G."/>
            <person name="Ni X.B."/>
            <person name="Tian J.H."/>
            <person name="Sheng Y."/>
            <person name="Liu T."/>
            <person name="Pan Y.S."/>
            <person name="Xia L.Y."/>
            <person name="Li J."/>
            <person name="Zhao F."/>
            <person name="Cao W.C."/>
        </authorList>
    </citation>
    <scope>NUCLEOTIDE SEQUENCE [LARGE SCALE GENOMIC DNA]</scope>
    <source>
        <strain evidence="2">HaeL-2018</strain>
    </source>
</reference>
<dbReference type="VEuPathDB" id="VectorBase:HLOH_061522"/>
<evidence type="ECO:0000313" key="2">
    <source>
        <dbReference type="EMBL" id="KAH9380001.1"/>
    </source>
</evidence>
<evidence type="ECO:0000313" key="3">
    <source>
        <dbReference type="Proteomes" id="UP000821853"/>
    </source>
</evidence>
<gene>
    <name evidence="2" type="ORF">HPB48_003126</name>
</gene>
<keyword evidence="3" id="KW-1185">Reference proteome</keyword>
<comment type="caution">
    <text evidence="2">The sequence shown here is derived from an EMBL/GenBank/DDBJ whole genome shotgun (WGS) entry which is preliminary data.</text>
</comment>
<sequence>MEDPLYDVIIGNIEGARDASMPTRYSENRWVESQESESLPTSIGPANGTGSVPTVVPEVQCSRNEPPCPPTNAESKPETRSSTPFSPYCSF</sequence>
<organism evidence="2 3">
    <name type="scientific">Haemaphysalis longicornis</name>
    <name type="common">Bush tick</name>
    <dbReference type="NCBI Taxonomy" id="44386"/>
    <lineage>
        <taxon>Eukaryota</taxon>
        <taxon>Metazoa</taxon>
        <taxon>Ecdysozoa</taxon>
        <taxon>Arthropoda</taxon>
        <taxon>Chelicerata</taxon>
        <taxon>Arachnida</taxon>
        <taxon>Acari</taxon>
        <taxon>Parasitiformes</taxon>
        <taxon>Ixodida</taxon>
        <taxon>Ixodoidea</taxon>
        <taxon>Ixodidae</taxon>
        <taxon>Haemaphysalinae</taxon>
        <taxon>Haemaphysalis</taxon>
    </lineage>
</organism>
<dbReference type="Proteomes" id="UP000821853">
    <property type="component" value="Chromosome 8"/>
</dbReference>
<accession>A0A9J6GYW6</accession>
<feature type="region of interest" description="Disordered" evidence="1">
    <location>
        <begin position="15"/>
        <end position="91"/>
    </location>
</feature>
<proteinExistence type="predicted"/>
<dbReference type="EMBL" id="JABSTR010000010">
    <property type="protein sequence ID" value="KAH9380001.1"/>
    <property type="molecule type" value="Genomic_DNA"/>
</dbReference>
<dbReference type="AlphaFoldDB" id="A0A9J6GYW6"/>
<evidence type="ECO:0000256" key="1">
    <source>
        <dbReference type="SAM" id="MobiDB-lite"/>
    </source>
</evidence>
<name>A0A9J6GYW6_HAELO</name>
<protein>
    <submittedName>
        <fullName evidence="2">Uncharacterized protein</fullName>
    </submittedName>
</protein>